<accession>A0A4S8K4K9</accession>
<protein>
    <submittedName>
        <fullName evidence="1">Uncharacterized protein</fullName>
    </submittedName>
</protein>
<dbReference type="Proteomes" id="UP000317650">
    <property type="component" value="Chromosome 8"/>
</dbReference>
<proteinExistence type="predicted"/>
<organism evidence="1 2">
    <name type="scientific">Musa balbisiana</name>
    <name type="common">Banana</name>
    <dbReference type="NCBI Taxonomy" id="52838"/>
    <lineage>
        <taxon>Eukaryota</taxon>
        <taxon>Viridiplantae</taxon>
        <taxon>Streptophyta</taxon>
        <taxon>Embryophyta</taxon>
        <taxon>Tracheophyta</taxon>
        <taxon>Spermatophyta</taxon>
        <taxon>Magnoliopsida</taxon>
        <taxon>Liliopsida</taxon>
        <taxon>Zingiberales</taxon>
        <taxon>Musaceae</taxon>
        <taxon>Musa</taxon>
    </lineage>
</organism>
<evidence type="ECO:0000313" key="2">
    <source>
        <dbReference type="Proteomes" id="UP000317650"/>
    </source>
</evidence>
<keyword evidence="2" id="KW-1185">Reference proteome</keyword>
<reference evidence="1 2" key="1">
    <citation type="journal article" date="2019" name="Nat. Plants">
        <title>Genome sequencing of Musa balbisiana reveals subgenome evolution and function divergence in polyploid bananas.</title>
        <authorList>
            <person name="Yao X."/>
        </authorList>
    </citation>
    <scope>NUCLEOTIDE SEQUENCE [LARGE SCALE GENOMIC DNA]</scope>
    <source>
        <strain evidence="2">cv. DH-PKW</strain>
        <tissue evidence="1">Leaves</tissue>
    </source>
</reference>
<sequence length="111" mass="12847">MESPQHSGSQRRVLFGRLLYREVVHVKPPARCGRHHRRCRVALLPQRRQELGPVGFADERKQRNVEWFRLRLVGDTHSFLLLTKSKAFGKDAAIFVSRQHSACSKTSGREE</sequence>
<comment type="caution">
    <text evidence="1">The sequence shown here is derived from an EMBL/GenBank/DDBJ whole genome shotgun (WGS) entry which is preliminary data.</text>
</comment>
<name>A0A4S8K4K9_MUSBA</name>
<gene>
    <name evidence="1" type="ORF">C4D60_Mb08t17920</name>
</gene>
<dbReference type="AlphaFoldDB" id="A0A4S8K4K9"/>
<dbReference type="EMBL" id="PYDT01000002">
    <property type="protein sequence ID" value="THU69771.1"/>
    <property type="molecule type" value="Genomic_DNA"/>
</dbReference>
<evidence type="ECO:0000313" key="1">
    <source>
        <dbReference type="EMBL" id="THU69771.1"/>
    </source>
</evidence>